<gene>
    <name evidence="2" type="ORF">K491DRAFT_571194</name>
</gene>
<reference evidence="2" key="1">
    <citation type="journal article" date="2020" name="Stud. Mycol.">
        <title>101 Dothideomycetes genomes: a test case for predicting lifestyles and emergence of pathogens.</title>
        <authorList>
            <person name="Haridas S."/>
            <person name="Albert R."/>
            <person name="Binder M."/>
            <person name="Bloem J."/>
            <person name="Labutti K."/>
            <person name="Salamov A."/>
            <person name="Andreopoulos B."/>
            <person name="Baker S."/>
            <person name="Barry K."/>
            <person name="Bills G."/>
            <person name="Bluhm B."/>
            <person name="Cannon C."/>
            <person name="Castanera R."/>
            <person name="Culley D."/>
            <person name="Daum C."/>
            <person name="Ezra D."/>
            <person name="Gonzalez J."/>
            <person name="Henrissat B."/>
            <person name="Kuo A."/>
            <person name="Liang C."/>
            <person name="Lipzen A."/>
            <person name="Lutzoni F."/>
            <person name="Magnuson J."/>
            <person name="Mondo S."/>
            <person name="Nolan M."/>
            <person name="Ohm R."/>
            <person name="Pangilinan J."/>
            <person name="Park H.-J."/>
            <person name="Ramirez L."/>
            <person name="Alfaro M."/>
            <person name="Sun H."/>
            <person name="Tritt A."/>
            <person name="Yoshinaga Y."/>
            <person name="Zwiers L.-H."/>
            <person name="Turgeon B."/>
            <person name="Goodwin S."/>
            <person name="Spatafora J."/>
            <person name="Crous P."/>
            <person name="Grigoriev I."/>
        </authorList>
    </citation>
    <scope>NUCLEOTIDE SEQUENCE</scope>
    <source>
        <strain evidence="2">CBS 122681</strain>
    </source>
</reference>
<evidence type="ECO:0000313" key="3">
    <source>
        <dbReference type="Proteomes" id="UP000799324"/>
    </source>
</evidence>
<dbReference type="PANTHER" id="PTHR24148">
    <property type="entry name" value="ANKYRIN REPEAT DOMAIN-CONTAINING PROTEIN 39 HOMOLOG-RELATED"/>
    <property type="match status" value="1"/>
</dbReference>
<dbReference type="InterPro" id="IPR052895">
    <property type="entry name" value="HetReg/Transcr_Mod"/>
</dbReference>
<proteinExistence type="predicted"/>
<dbReference type="AlphaFoldDB" id="A0A6A6SZR0"/>
<protein>
    <recommendedName>
        <fullName evidence="1">Heterokaryon incompatibility domain-containing protein</fullName>
    </recommendedName>
</protein>
<dbReference type="EMBL" id="MU004390">
    <property type="protein sequence ID" value="KAF2652952.1"/>
    <property type="molecule type" value="Genomic_DNA"/>
</dbReference>
<dbReference type="Pfam" id="PF06985">
    <property type="entry name" value="HET"/>
    <property type="match status" value="1"/>
</dbReference>
<feature type="non-terminal residue" evidence="2">
    <location>
        <position position="1"/>
    </location>
</feature>
<sequence length="227" mass="26105">RFEYQTLDRSRREIRLLELLPSNHQLSKFRPACRTFHASLDKNPPFLALSYVWGDPNDGEVILVDERRFQVTRNLFDAMMGVRETESLIIWIDAICINQADNEERGWQVSLMDNIYRQASKVLAWLGPSADDSDAVIDYLQKLGAKAEICGLHNGPEPCMRIWHAMTTTPSYMDDPTKVVSISWLDGRMLPVSKFALQLLFDSISGWKSQDRLLPMAGLKSLFRRAW</sequence>
<dbReference type="OrthoDB" id="2157530at2759"/>
<feature type="non-terminal residue" evidence="2">
    <location>
        <position position="227"/>
    </location>
</feature>
<evidence type="ECO:0000313" key="2">
    <source>
        <dbReference type="EMBL" id="KAF2652952.1"/>
    </source>
</evidence>
<name>A0A6A6SZR0_9PLEO</name>
<accession>A0A6A6SZR0</accession>
<dbReference type="InterPro" id="IPR010730">
    <property type="entry name" value="HET"/>
</dbReference>
<evidence type="ECO:0000259" key="1">
    <source>
        <dbReference type="Pfam" id="PF06985"/>
    </source>
</evidence>
<dbReference type="Proteomes" id="UP000799324">
    <property type="component" value="Unassembled WGS sequence"/>
</dbReference>
<keyword evidence="3" id="KW-1185">Reference proteome</keyword>
<dbReference type="PANTHER" id="PTHR24148:SF64">
    <property type="entry name" value="HETEROKARYON INCOMPATIBILITY DOMAIN-CONTAINING PROTEIN"/>
    <property type="match status" value="1"/>
</dbReference>
<feature type="domain" description="Heterokaryon incompatibility" evidence="1">
    <location>
        <begin position="46"/>
        <end position="145"/>
    </location>
</feature>
<organism evidence="2 3">
    <name type="scientific">Lophiostoma macrostomum CBS 122681</name>
    <dbReference type="NCBI Taxonomy" id="1314788"/>
    <lineage>
        <taxon>Eukaryota</taxon>
        <taxon>Fungi</taxon>
        <taxon>Dikarya</taxon>
        <taxon>Ascomycota</taxon>
        <taxon>Pezizomycotina</taxon>
        <taxon>Dothideomycetes</taxon>
        <taxon>Pleosporomycetidae</taxon>
        <taxon>Pleosporales</taxon>
        <taxon>Lophiostomataceae</taxon>
        <taxon>Lophiostoma</taxon>
    </lineage>
</organism>